<sequence>MADAELKVKGLDELKMSFDQLVAKYPDKAGDLLKKDALALRRNIVNNAKELTKTKSEHKKSLGKLSSFRVSQVQGLMNNQFVEISAKSPHFHLVEKGHELKVKGKTIGFVQGVHYLDKATKVYEDKFEEHVDNMVEALLKEGGLI</sequence>
<organism evidence="1 2">
    <name type="scientific">Catonella massiliensis</name>
    <dbReference type="NCBI Taxonomy" id="2799636"/>
    <lineage>
        <taxon>Bacteria</taxon>
        <taxon>Bacillati</taxon>
        <taxon>Bacillota</taxon>
        <taxon>Clostridia</taxon>
        <taxon>Lachnospirales</taxon>
        <taxon>Lachnospiraceae</taxon>
        <taxon>Catonella</taxon>
    </lineage>
</organism>
<dbReference type="RefSeq" id="WP_208430064.1">
    <property type="nucleotide sequence ID" value="NZ_JAEPRJ010000001.1"/>
</dbReference>
<protein>
    <recommendedName>
        <fullName evidence="3">HK97 gp10 family phage protein</fullName>
    </recommendedName>
</protein>
<name>A0ABS1J3C7_9FIRM</name>
<comment type="caution">
    <text evidence="1">The sequence shown here is derived from an EMBL/GenBank/DDBJ whole genome shotgun (WGS) entry which is preliminary data.</text>
</comment>
<accession>A0ABS1J3C7</accession>
<evidence type="ECO:0000313" key="1">
    <source>
        <dbReference type="EMBL" id="MBK5898662.1"/>
    </source>
</evidence>
<keyword evidence="2" id="KW-1185">Reference proteome</keyword>
<dbReference type="Proteomes" id="UP000604730">
    <property type="component" value="Unassembled WGS sequence"/>
</dbReference>
<evidence type="ECO:0008006" key="3">
    <source>
        <dbReference type="Google" id="ProtNLM"/>
    </source>
</evidence>
<dbReference type="EMBL" id="JAEPRJ010000001">
    <property type="protein sequence ID" value="MBK5898662.1"/>
    <property type="molecule type" value="Genomic_DNA"/>
</dbReference>
<reference evidence="1 2" key="1">
    <citation type="submission" date="2021-01" db="EMBL/GenBank/DDBJ databases">
        <title>Isolation and description of Catonella massiliensis sp. nov., a novel Catonella species, isolated from a stable periodontitis subject.</title>
        <authorList>
            <person name="Antezack A."/>
            <person name="Boxberger M."/>
            <person name="La Scola B."/>
            <person name="Monnet-Corti V."/>
        </authorList>
    </citation>
    <scope>NUCLEOTIDE SEQUENCE [LARGE SCALE GENOMIC DNA]</scope>
    <source>
        <strain evidence="1 2">Marseille-Q4567</strain>
    </source>
</reference>
<gene>
    <name evidence="1" type="ORF">JJN12_12915</name>
</gene>
<proteinExistence type="predicted"/>
<evidence type="ECO:0000313" key="2">
    <source>
        <dbReference type="Proteomes" id="UP000604730"/>
    </source>
</evidence>